<feature type="region of interest" description="Disordered" evidence="1">
    <location>
        <begin position="272"/>
        <end position="294"/>
    </location>
</feature>
<feature type="region of interest" description="Disordered" evidence="1">
    <location>
        <begin position="134"/>
        <end position="189"/>
    </location>
</feature>
<keyword evidence="2" id="KW-0472">Membrane</keyword>
<proteinExistence type="predicted"/>
<evidence type="ECO:0000256" key="2">
    <source>
        <dbReference type="SAM" id="Phobius"/>
    </source>
</evidence>
<feature type="compositionally biased region" description="Polar residues" evidence="1">
    <location>
        <begin position="134"/>
        <end position="144"/>
    </location>
</feature>
<comment type="caution">
    <text evidence="3">The sequence shown here is derived from an EMBL/GenBank/DDBJ whole genome shotgun (WGS) entry which is preliminary data.</text>
</comment>
<dbReference type="OrthoDB" id="10066085at2759"/>
<feature type="transmembrane region" description="Helical" evidence="2">
    <location>
        <begin position="419"/>
        <end position="439"/>
    </location>
</feature>
<protein>
    <submittedName>
        <fullName evidence="3">Uncharacterized protein</fullName>
    </submittedName>
</protein>
<feature type="compositionally biased region" description="Polar residues" evidence="1">
    <location>
        <begin position="160"/>
        <end position="179"/>
    </location>
</feature>
<dbReference type="EMBL" id="CAJNXB010001561">
    <property type="protein sequence ID" value="CAF3175959.1"/>
    <property type="molecule type" value="Genomic_DNA"/>
</dbReference>
<dbReference type="AlphaFoldDB" id="A0A817PMK9"/>
<name>A0A817PMK9_9BILA</name>
<gene>
    <name evidence="3" type="ORF">TIS948_LOCUS11074</name>
</gene>
<sequence>MKTIFAHLNINNNGINQSIATKSSFKNLNYYQDYDLAGGDVNKNANVSQVEHERDACEKELYRLRYGIENLLANKDQGDFKREQQQQKRFSNIQNPFRKQITQIKDLNNKINTNWIDQCTPCCRRWRRVRRNSNINSPNQYSNRQMHKEKSFDRSLPKTPKSSGSSQFNRDLSISNSPSHHIDSDGHRSKFNLKRSVSKLINGLTPNKMNPTNLFRSNDMNDPLYNALILKILEAKALDCLCTGYSKRDTEKQISKALAEIDQRISRQQLDSISVRSTKTSPLKNSVNDPESNFSQLITPQLLSEKIMHSSPSDTEIPYISATTSKSSDNNKDKIKSALKLNETIKKKPKKKSKVTIIGDKRSKSRKSMKKKRPSSKHRQKPKQKHKPTSTRKNRSKSKISNKKRRSSKVKKSRFNKFYIMRLLSIFSLFVFCLSLLMIDATDHYQVQASGNDCQQACFNACEEKCPGAPCDYPSTTFVRSKTSCVRCFCPEDILE</sequence>
<feature type="compositionally biased region" description="Basic and acidic residues" evidence="1">
    <location>
        <begin position="146"/>
        <end position="156"/>
    </location>
</feature>
<keyword evidence="2" id="KW-0812">Transmembrane</keyword>
<keyword evidence="2" id="KW-1133">Transmembrane helix</keyword>
<accession>A0A817PMK9</accession>
<reference evidence="3" key="1">
    <citation type="submission" date="2021-02" db="EMBL/GenBank/DDBJ databases">
        <authorList>
            <person name="Nowell W R."/>
        </authorList>
    </citation>
    <scope>NUCLEOTIDE SEQUENCE</scope>
</reference>
<dbReference type="Proteomes" id="UP000663825">
    <property type="component" value="Unassembled WGS sequence"/>
</dbReference>
<evidence type="ECO:0000256" key="1">
    <source>
        <dbReference type="SAM" id="MobiDB-lite"/>
    </source>
</evidence>
<feature type="region of interest" description="Disordered" evidence="1">
    <location>
        <begin position="309"/>
        <end position="409"/>
    </location>
</feature>
<evidence type="ECO:0000313" key="3">
    <source>
        <dbReference type="EMBL" id="CAF3175959.1"/>
    </source>
</evidence>
<organism evidence="3 4">
    <name type="scientific">Rotaria socialis</name>
    <dbReference type="NCBI Taxonomy" id="392032"/>
    <lineage>
        <taxon>Eukaryota</taxon>
        <taxon>Metazoa</taxon>
        <taxon>Spiralia</taxon>
        <taxon>Gnathifera</taxon>
        <taxon>Rotifera</taxon>
        <taxon>Eurotatoria</taxon>
        <taxon>Bdelloidea</taxon>
        <taxon>Philodinida</taxon>
        <taxon>Philodinidae</taxon>
        <taxon>Rotaria</taxon>
    </lineage>
</organism>
<feature type="compositionally biased region" description="Basic residues" evidence="1">
    <location>
        <begin position="363"/>
        <end position="409"/>
    </location>
</feature>
<evidence type="ECO:0000313" key="4">
    <source>
        <dbReference type="Proteomes" id="UP000663825"/>
    </source>
</evidence>